<gene>
    <name evidence="2" type="ORF">METZ01_LOCUS152486</name>
</gene>
<dbReference type="GO" id="GO:0008757">
    <property type="term" value="F:S-adenosylmethionine-dependent methyltransferase activity"/>
    <property type="evidence" value="ECO:0007669"/>
    <property type="project" value="InterPro"/>
</dbReference>
<reference evidence="2" key="1">
    <citation type="submission" date="2018-05" db="EMBL/GenBank/DDBJ databases">
        <authorList>
            <person name="Lanie J.A."/>
            <person name="Ng W.-L."/>
            <person name="Kazmierczak K.M."/>
            <person name="Andrzejewski T.M."/>
            <person name="Davidsen T.M."/>
            <person name="Wayne K.J."/>
            <person name="Tettelin H."/>
            <person name="Glass J.I."/>
            <person name="Rusch D."/>
            <person name="Podicherti R."/>
            <person name="Tsui H.-C.T."/>
            <person name="Winkler M.E."/>
        </authorList>
    </citation>
    <scope>NUCLEOTIDE SEQUENCE</scope>
</reference>
<feature type="domain" description="Methyltransferase type 11" evidence="1">
    <location>
        <begin position="79"/>
        <end position="172"/>
    </location>
</feature>
<dbReference type="PANTHER" id="PTHR43591">
    <property type="entry name" value="METHYLTRANSFERASE"/>
    <property type="match status" value="1"/>
</dbReference>
<dbReference type="EMBL" id="UINC01024949">
    <property type="protein sequence ID" value="SVA99632.1"/>
    <property type="molecule type" value="Genomic_DNA"/>
</dbReference>
<dbReference type="InterPro" id="IPR029063">
    <property type="entry name" value="SAM-dependent_MTases_sf"/>
</dbReference>
<proteinExistence type="predicted"/>
<dbReference type="Gene3D" id="3.40.50.150">
    <property type="entry name" value="Vaccinia Virus protein VP39"/>
    <property type="match status" value="1"/>
</dbReference>
<sequence length="219" mass="25439">MGIEINLMKNYPKTKRDPLSRAAEKTEEDRIIARRYDKDFFDGDRKVGYGGFNYHPRFWQPVVPTFQKHHNLTSTSSILDVGSGKGFMMYDFSLLIPGITVKGIDISKYAIENTIKEMKPHVQVANAISLPFPDNSFDLVISINTVHNLEKEECGIALQEIERVSRDSSFVVVDAYRTKEEKKLMYAWNLTGRTIMHIDEWMKFFNEIGYTGDYYWFIP</sequence>
<organism evidence="2">
    <name type="scientific">marine metagenome</name>
    <dbReference type="NCBI Taxonomy" id="408172"/>
    <lineage>
        <taxon>unclassified sequences</taxon>
        <taxon>metagenomes</taxon>
        <taxon>ecological metagenomes</taxon>
    </lineage>
</organism>
<evidence type="ECO:0000259" key="1">
    <source>
        <dbReference type="Pfam" id="PF08241"/>
    </source>
</evidence>
<dbReference type="CDD" id="cd02440">
    <property type="entry name" value="AdoMet_MTases"/>
    <property type="match status" value="1"/>
</dbReference>
<dbReference type="InterPro" id="IPR013216">
    <property type="entry name" value="Methyltransf_11"/>
</dbReference>
<protein>
    <recommendedName>
        <fullName evidence="1">Methyltransferase type 11 domain-containing protein</fullName>
    </recommendedName>
</protein>
<accession>A0A382AEV1</accession>
<dbReference type="AlphaFoldDB" id="A0A382AEV1"/>
<dbReference type="SUPFAM" id="SSF53335">
    <property type="entry name" value="S-adenosyl-L-methionine-dependent methyltransferases"/>
    <property type="match status" value="1"/>
</dbReference>
<evidence type="ECO:0000313" key="2">
    <source>
        <dbReference type="EMBL" id="SVA99632.1"/>
    </source>
</evidence>
<dbReference type="Pfam" id="PF08241">
    <property type="entry name" value="Methyltransf_11"/>
    <property type="match status" value="1"/>
</dbReference>
<name>A0A382AEV1_9ZZZZ</name>
<dbReference type="PANTHER" id="PTHR43591:SF24">
    <property type="entry name" value="2-METHOXY-6-POLYPRENYL-1,4-BENZOQUINOL METHYLASE, MITOCHONDRIAL"/>
    <property type="match status" value="1"/>
</dbReference>